<accession>V3ZZ81</accession>
<reference evidence="10 11" key="1">
    <citation type="journal article" date="2013" name="Nature">
        <title>Insights into bilaterian evolution from three spiralian genomes.</title>
        <authorList>
            <person name="Simakov O."/>
            <person name="Marletaz F."/>
            <person name="Cho S.J."/>
            <person name="Edsinger-Gonzales E."/>
            <person name="Havlak P."/>
            <person name="Hellsten U."/>
            <person name="Kuo D.H."/>
            <person name="Larsson T."/>
            <person name="Lv J."/>
            <person name="Arendt D."/>
            <person name="Savage R."/>
            <person name="Osoegawa K."/>
            <person name="de Jong P."/>
            <person name="Grimwood J."/>
            <person name="Chapman J.A."/>
            <person name="Shapiro H."/>
            <person name="Aerts A."/>
            <person name="Otillar R.P."/>
            <person name="Terry A.Y."/>
            <person name="Boore J.L."/>
            <person name="Grigoriev I.V."/>
            <person name="Lindberg D.R."/>
            <person name="Seaver E.C."/>
            <person name="Weisblat D.A."/>
            <person name="Putnam N.H."/>
            <person name="Rokhsar D.S."/>
        </authorList>
    </citation>
    <scope>NUCLEOTIDE SEQUENCE [LARGE SCALE GENOMIC DNA]</scope>
</reference>
<dbReference type="InterPro" id="IPR004868">
    <property type="entry name" value="DNA-dir_DNA_pol_B_mt/vir"/>
</dbReference>
<dbReference type="Proteomes" id="UP000030746">
    <property type="component" value="Unassembled WGS sequence"/>
</dbReference>
<dbReference type="SUPFAM" id="SSF56672">
    <property type="entry name" value="DNA/RNA polymerases"/>
    <property type="match status" value="1"/>
</dbReference>
<evidence type="ECO:0000256" key="7">
    <source>
        <dbReference type="ARBA" id="ARBA00023125"/>
    </source>
</evidence>
<proteinExistence type="inferred from homology"/>
<gene>
    <name evidence="10" type="ORF">LOTGIDRAFT_165974</name>
</gene>
<dbReference type="RefSeq" id="XP_009061270.1">
    <property type="nucleotide sequence ID" value="XM_009063022.1"/>
</dbReference>
<comment type="similarity">
    <text evidence="1">Belongs to the DNA polymerase type-B family.</text>
</comment>
<dbReference type="CTD" id="20240226"/>
<sequence length="753" mass="87925">MSDDALFAWDCETYSEKDTRRAIPYACTLIDLEKLRKKLETIKNIFPNINPTDNVPEEFYDKLMNVVELFVGTDCIDQMLKYLGQYDRKRLILISHNGSGFDNWIVLKNAKKQTHCPLKTPRGILSFPLSNPYTDEDLQKKWKRQKEIKGNYLQHINFTCSYQHESSSLAAWGNSSNLPANLRKIADVDIAKYTQDNWEELRHEWEPYAKRDTLCLGACLIKYNQVTKEVVNQNMSNNLTAPSLSLKGWYYLYHYDKEMVEEEWYETTRMVAKHTEKENVEKVYSHTNPFIRNFIRRSIKGGRVSANRKSFETNKMDEICNVLKEYTELESNNIIDLFKEYSASTKDKTEVHSRLKKIECTKLMAFDANGLYASAMSDLDSEYPRAESGRPFLPEEEEGFVKLFNKQKFRPRTAIFTVWFDYPKNMFFQLIPAKDKITFTNKEGKKETGNKIRFRNGFCHDVLTSVDIQEIVKAGGRIIRILDGIVYEENFKTPPYRDYILILRDLRNNYKREGNIVGSNCMKLLGNSLYGKSIQKDIFTTRHLWNEATLQANFDSRVTTYEKINDTQYIVETEIEEKEITTEDSKSTRLTPSHLGSFVLSHKLVWSPKKTIAKVKNDYGDGGIIFGLYLAPKVKYNIVLTSDGVLKEKKTFKGYSNDKISVEDYDQLASGHDVSNEFNKPWEKSFINGVVIPNDKQTKVFRSYLNNVKRKPPNSEGIMYPYNDKDEYSFDENYEFDDFDYLNIQEENEDCFK</sequence>
<keyword evidence="3" id="KW-0808">Transferase</keyword>
<dbReference type="EC" id="2.7.7.7" evidence="2"/>
<keyword evidence="4" id="KW-0548">Nucleotidyltransferase</keyword>
<dbReference type="OrthoDB" id="10265614at2759"/>
<evidence type="ECO:0000259" key="9">
    <source>
        <dbReference type="Pfam" id="PF03175"/>
    </source>
</evidence>
<protein>
    <recommendedName>
        <fullName evidence="2">DNA-directed DNA polymerase</fullName>
        <ecNumber evidence="2">2.7.7.7</ecNumber>
    </recommendedName>
</protein>
<evidence type="ECO:0000256" key="4">
    <source>
        <dbReference type="ARBA" id="ARBA00022695"/>
    </source>
</evidence>
<dbReference type="AlphaFoldDB" id="V3ZZ81"/>
<evidence type="ECO:0000256" key="8">
    <source>
        <dbReference type="ARBA" id="ARBA00049244"/>
    </source>
</evidence>
<evidence type="ECO:0000256" key="5">
    <source>
        <dbReference type="ARBA" id="ARBA00022705"/>
    </source>
</evidence>
<feature type="domain" description="DNA-directed DNA polymerase family B mitochondria/virus" evidence="9">
    <location>
        <begin position="356"/>
        <end position="586"/>
    </location>
</feature>
<evidence type="ECO:0000313" key="11">
    <source>
        <dbReference type="Proteomes" id="UP000030746"/>
    </source>
</evidence>
<keyword evidence="6" id="KW-0239">DNA-directed DNA polymerase</keyword>
<evidence type="ECO:0000256" key="3">
    <source>
        <dbReference type="ARBA" id="ARBA00022679"/>
    </source>
</evidence>
<dbReference type="GO" id="GO:0003677">
    <property type="term" value="F:DNA binding"/>
    <property type="evidence" value="ECO:0007669"/>
    <property type="project" value="UniProtKB-KW"/>
</dbReference>
<comment type="catalytic activity">
    <reaction evidence="8">
        <text>DNA(n) + a 2'-deoxyribonucleoside 5'-triphosphate = DNA(n+1) + diphosphate</text>
        <dbReference type="Rhea" id="RHEA:22508"/>
        <dbReference type="Rhea" id="RHEA-COMP:17339"/>
        <dbReference type="Rhea" id="RHEA-COMP:17340"/>
        <dbReference type="ChEBI" id="CHEBI:33019"/>
        <dbReference type="ChEBI" id="CHEBI:61560"/>
        <dbReference type="ChEBI" id="CHEBI:173112"/>
        <dbReference type="EC" id="2.7.7.7"/>
    </reaction>
</comment>
<evidence type="ECO:0000256" key="6">
    <source>
        <dbReference type="ARBA" id="ARBA00022932"/>
    </source>
</evidence>
<dbReference type="KEGG" id="lgi:LOTGIDRAFT_165974"/>
<keyword evidence="7" id="KW-0238">DNA-binding</keyword>
<name>V3ZZ81_LOTGI</name>
<dbReference type="GO" id="GO:0006260">
    <property type="term" value="P:DNA replication"/>
    <property type="evidence" value="ECO:0007669"/>
    <property type="project" value="UniProtKB-KW"/>
</dbReference>
<evidence type="ECO:0000256" key="2">
    <source>
        <dbReference type="ARBA" id="ARBA00012417"/>
    </source>
</evidence>
<dbReference type="Pfam" id="PF03175">
    <property type="entry name" value="DNA_pol_B_2"/>
    <property type="match status" value="1"/>
</dbReference>
<dbReference type="GeneID" id="20240226"/>
<evidence type="ECO:0000313" key="10">
    <source>
        <dbReference type="EMBL" id="ESO87950.1"/>
    </source>
</evidence>
<dbReference type="GO" id="GO:0000166">
    <property type="term" value="F:nucleotide binding"/>
    <property type="evidence" value="ECO:0007669"/>
    <property type="project" value="InterPro"/>
</dbReference>
<dbReference type="EMBL" id="KB202793">
    <property type="protein sequence ID" value="ESO87950.1"/>
    <property type="molecule type" value="Genomic_DNA"/>
</dbReference>
<dbReference type="InterPro" id="IPR043502">
    <property type="entry name" value="DNA/RNA_pol_sf"/>
</dbReference>
<evidence type="ECO:0000256" key="1">
    <source>
        <dbReference type="ARBA" id="ARBA00005755"/>
    </source>
</evidence>
<keyword evidence="5" id="KW-0235">DNA replication</keyword>
<dbReference type="HOGENOM" id="CLU_010254_0_2_1"/>
<keyword evidence="11" id="KW-1185">Reference proteome</keyword>
<organism evidence="10 11">
    <name type="scientific">Lottia gigantea</name>
    <name type="common">Giant owl limpet</name>
    <dbReference type="NCBI Taxonomy" id="225164"/>
    <lineage>
        <taxon>Eukaryota</taxon>
        <taxon>Metazoa</taxon>
        <taxon>Spiralia</taxon>
        <taxon>Lophotrochozoa</taxon>
        <taxon>Mollusca</taxon>
        <taxon>Gastropoda</taxon>
        <taxon>Patellogastropoda</taxon>
        <taxon>Lottioidea</taxon>
        <taxon>Lottiidae</taxon>
        <taxon>Lottia</taxon>
    </lineage>
</organism>
<dbReference type="GO" id="GO:0003887">
    <property type="term" value="F:DNA-directed DNA polymerase activity"/>
    <property type="evidence" value="ECO:0007669"/>
    <property type="project" value="UniProtKB-KW"/>
</dbReference>